<evidence type="ECO:0000259" key="2">
    <source>
        <dbReference type="PROSITE" id="PS50850"/>
    </source>
</evidence>
<organism evidence="3">
    <name type="scientific">freshwater metagenome</name>
    <dbReference type="NCBI Taxonomy" id="449393"/>
    <lineage>
        <taxon>unclassified sequences</taxon>
        <taxon>metagenomes</taxon>
        <taxon>ecological metagenomes</taxon>
    </lineage>
</organism>
<evidence type="ECO:0000313" key="3">
    <source>
        <dbReference type="EMBL" id="CAB4536230.1"/>
    </source>
</evidence>
<feature type="transmembrane region" description="Helical" evidence="1">
    <location>
        <begin position="56"/>
        <end position="77"/>
    </location>
</feature>
<feature type="transmembrane region" description="Helical" evidence="1">
    <location>
        <begin position="308"/>
        <end position="328"/>
    </location>
</feature>
<keyword evidence="1" id="KW-0472">Membrane</keyword>
<name>A0A6J6BAP5_9ZZZZ</name>
<accession>A0A6J6BAP5</accession>
<feature type="transmembrane region" description="Helical" evidence="1">
    <location>
        <begin position="112"/>
        <end position="132"/>
    </location>
</feature>
<dbReference type="AlphaFoldDB" id="A0A6J6BAP5"/>
<keyword evidence="1" id="KW-0812">Transmembrane</keyword>
<feature type="transmembrane region" description="Helical" evidence="1">
    <location>
        <begin position="171"/>
        <end position="195"/>
    </location>
</feature>
<dbReference type="InterPro" id="IPR011701">
    <property type="entry name" value="MFS"/>
</dbReference>
<dbReference type="InterPro" id="IPR020846">
    <property type="entry name" value="MFS_dom"/>
</dbReference>
<feature type="transmembrane region" description="Helical" evidence="1">
    <location>
        <begin position="17"/>
        <end position="36"/>
    </location>
</feature>
<dbReference type="Gene3D" id="1.20.1250.20">
    <property type="entry name" value="MFS general substrate transporter like domains"/>
    <property type="match status" value="2"/>
</dbReference>
<dbReference type="InterPro" id="IPR036259">
    <property type="entry name" value="MFS_trans_sf"/>
</dbReference>
<dbReference type="SUPFAM" id="SSF103473">
    <property type="entry name" value="MFS general substrate transporter"/>
    <property type="match status" value="1"/>
</dbReference>
<feature type="transmembrane region" description="Helical" evidence="1">
    <location>
        <begin position="334"/>
        <end position="355"/>
    </location>
</feature>
<reference evidence="3" key="1">
    <citation type="submission" date="2020-05" db="EMBL/GenBank/DDBJ databases">
        <authorList>
            <person name="Chiriac C."/>
            <person name="Salcher M."/>
            <person name="Ghai R."/>
            <person name="Kavagutti S V."/>
        </authorList>
    </citation>
    <scope>NUCLEOTIDE SEQUENCE</scope>
</reference>
<dbReference type="InterPro" id="IPR050327">
    <property type="entry name" value="Proton-linked_MCT"/>
</dbReference>
<feature type="transmembrane region" description="Helical" evidence="1">
    <location>
        <begin position="86"/>
        <end position="106"/>
    </location>
</feature>
<dbReference type="PANTHER" id="PTHR11360:SF284">
    <property type="entry name" value="EG:103B4.3 PROTEIN-RELATED"/>
    <property type="match status" value="1"/>
</dbReference>
<protein>
    <submittedName>
        <fullName evidence="3">Unannotated protein</fullName>
    </submittedName>
</protein>
<proteinExistence type="predicted"/>
<keyword evidence="1" id="KW-1133">Transmembrane helix</keyword>
<dbReference type="GO" id="GO:0022857">
    <property type="term" value="F:transmembrane transporter activity"/>
    <property type="evidence" value="ECO:0007669"/>
    <property type="project" value="InterPro"/>
</dbReference>
<feature type="transmembrane region" description="Helical" evidence="1">
    <location>
        <begin position="240"/>
        <end position="263"/>
    </location>
</feature>
<dbReference type="EMBL" id="CAEZSB010000079">
    <property type="protein sequence ID" value="CAB4536230.1"/>
    <property type="molecule type" value="Genomic_DNA"/>
</dbReference>
<dbReference type="PANTHER" id="PTHR11360">
    <property type="entry name" value="MONOCARBOXYLATE TRANSPORTER"/>
    <property type="match status" value="1"/>
</dbReference>
<sequence>MGATGSLMATTRRIHPAWIAAIVTFFTLVATAGFRSAPSVLIVPLEDAFGWGRDQISLAIAINVLLYGLTAPFAAALMERFTVRKVVMAALTTVSTGAFLTTFVHAPWQLVLTWGVIVGIGTGSMALVFAATVANRWFVKRRGLVVGGLTAAAATGQLVFLPGLTALSGSYGWKAIGLTIGAASLLMVPFIYLFLKEKPTDLGVTPYGAPADWQPPVQSTMNAAKLAIVTLKEASAHKDFWILFGTFFVCGLSTSGLIGTHFIPAAHDHGMGQVVAASLLAMIGVFDVIGTLASGWLTDKYDPRKLLFFYYGLRGLSLFLLPSILFSTVHPSTLVFVIFYGLDWVATVPPTVMLCRTILGPEKATVIYGWVFAAHQIGGSIAAFGAAVLRVKLGDYAVAFYISGAMCLVSSYFVLQIAKGKSTASLQT</sequence>
<evidence type="ECO:0000256" key="1">
    <source>
        <dbReference type="SAM" id="Phobius"/>
    </source>
</evidence>
<feature type="domain" description="Major facilitator superfamily (MFS) profile" evidence="2">
    <location>
        <begin position="16"/>
        <end position="422"/>
    </location>
</feature>
<feature type="transmembrane region" description="Helical" evidence="1">
    <location>
        <begin position="367"/>
        <end position="390"/>
    </location>
</feature>
<feature type="transmembrane region" description="Helical" evidence="1">
    <location>
        <begin position="144"/>
        <end position="165"/>
    </location>
</feature>
<dbReference type="PROSITE" id="PS50850">
    <property type="entry name" value="MFS"/>
    <property type="match status" value="1"/>
</dbReference>
<dbReference type="CDD" id="cd17355">
    <property type="entry name" value="MFS_YcxA_like"/>
    <property type="match status" value="1"/>
</dbReference>
<feature type="transmembrane region" description="Helical" evidence="1">
    <location>
        <begin position="396"/>
        <end position="415"/>
    </location>
</feature>
<gene>
    <name evidence="3" type="ORF">UFOPK1395_00798</name>
</gene>
<feature type="transmembrane region" description="Helical" evidence="1">
    <location>
        <begin position="275"/>
        <end position="296"/>
    </location>
</feature>
<dbReference type="Pfam" id="PF07690">
    <property type="entry name" value="MFS_1"/>
    <property type="match status" value="1"/>
</dbReference>